<evidence type="ECO:0000313" key="3">
    <source>
        <dbReference type="Proteomes" id="UP000232323"/>
    </source>
</evidence>
<evidence type="ECO:0000313" key="2">
    <source>
        <dbReference type="EMBL" id="GAX85426.1"/>
    </source>
</evidence>
<name>A0A250XQU9_9CHLO</name>
<accession>A0A250XQU9</accession>
<evidence type="ECO:0000256" key="1">
    <source>
        <dbReference type="SAM" id="SignalP"/>
    </source>
</evidence>
<feature type="signal peptide" evidence="1">
    <location>
        <begin position="1"/>
        <end position="24"/>
    </location>
</feature>
<proteinExistence type="predicted"/>
<gene>
    <name evidence="2" type="ORF">CEUSTIGMA_g12842.t1</name>
</gene>
<protein>
    <recommendedName>
        <fullName evidence="4">Lipid-binding serum glycoprotein N-terminal domain-containing protein</fullName>
    </recommendedName>
</protein>
<sequence length="295" mass="30986">MRPSSILLLVSAVFLSSCHLRGEASRTRRRELRQSVNDCSGSLINSAIGQYAASANAEITSSISGIWPTLEGDVSSNIVNLNKTENLPPQNIDVKQCSVKFLPCLNLSATISGQLTVHHVYITNVTTPSAQISSITCQPGSTLSGSALIVIPVNISAQSVAVNITALLQVSIARVLSVPLKYQGVVTINHPVISTVGDAQIAVAASLSDIISQEIPYTASLNQIQNTTVTIGDVVFAPSILPAGLLSTLPASLLTQARARIQSLITSQLHGKVTNALQSAINKELPLTYSGKVSI</sequence>
<organism evidence="2 3">
    <name type="scientific">Chlamydomonas eustigma</name>
    <dbReference type="NCBI Taxonomy" id="1157962"/>
    <lineage>
        <taxon>Eukaryota</taxon>
        <taxon>Viridiplantae</taxon>
        <taxon>Chlorophyta</taxon>
        <taxon>core chlorophytes</taxon>
        <taxon>Chlorophyceae</taxon>
        <taxon>CS clade</taxon>
        <taxon>Chlamydomonadales</taxon>
        <taxon>Chlamydomonadaceae</taxon>
        <taxon>Chlamydomonas</taxon>
    </lineage>
</organism>
<comment type="caution">
    <text evidence="2">The sequence shown here is derived from an EMBL/GenBank/DDBJ whole genome shotgun (WGS) entry which is preliminary data.</text>
</comment>
<dbReference type="AlphaFoldDB" id="A0A250XQU9"/>
<reference evidence="2 3" key="1">
    <citation type="submission" date="2017-08" db="EMBL/GenBank/DDBJ databases">
        <title>Acidophilic green algal genome provides insights into adaptation to an acidic environment.</title>
        <authorList>
            <person name="Hirooka S."/>
            <person name="Hirose Y."/>
            <person name="Kanesaki Y."/>
            <person name="Higuchi S."/>
            <person name="Fujiwara T."/>
            <person name="Onuma R."/>
            <person name="Era A."/>
            <person name="Ohbayashi R."/>
            <person name="Uzuka A."/>
            <person name="Nozaki H."/>
            <person name="Yoshikawa H."/>
            <person name="Miyagishima S.Y."/>
        </authorList>
    </citation>
    <scope>NUCLEOTIDE SEQUENCE [LARGE SCALE GENOMIC DNA]</scope>
    <source>
        <strain evidence="2 3">NIES-2499</strain>
    </source>
</reference>
<keyword evidence="1" id="KW-0732">Signal</keyword>
<dbReference type="PROSITE" id="PS51257">
    <property type="entry name" value="PROKAR_LIPOPROTEIN"/>
    <property type="match status" value="1"/>
</dbReference>
<evidence type="ECO:0008006" key="4">
    <source>
        <dbReference type="Google" id="ProtNLM"/>
    </source>
</evidence>
<dbReference type="EMBL" id="BEGY01000168">
    <property type="protein sequence ID" value="GAX85426.1"/>
    <property type="molecule type" value="Genomic_DNA"/>
</dbReference>
<feature type="chain" id="PRO_5012648431" description="Lipid-binding serum glycoprotein N-terminal domain-containing protein" evidence="1">
    <location>
        <begin position="25"/>
        <end position="295"/>
    </location>
</feature>
<keyword evidence="3" id="KW-1185">Reference proteome</keyword>
<dbReference type="Proteomes" id="UP000232323">
    <property type="component" value="Unassembled WGS sequence"/>
</dbReference>